<dbReference type="RefSeq" id="WP_119761581.1">
    <property type="nucleotide sequence ID" value="NZ_QYUJ01000010.1"/>
</dbReference>
<protein>
    <submittedName>
        <fullName evidence="1">Uncharacterized protein</fullName>
    </submittedName>
</protein>
<comment type="caution">
    <text evidence="1">The sequence shown here is derived from an EMBL/GenBank/DDBJ whole genome shotgun (WGS) entry which is preliminary data.</text>
</comment>
<evidence type="ECO:0000313" key="2">
    <source>
        <dbReference type="Proteomes" id="UP000286287"/>
    </source>
</evidence>
<evidence type="ECO:0000313" key="1">
    <source>
        <dbReference type="EMBL" id="RJF74538.1"/>
    </source>
</evidence>
<dbReference type="EMBL" id="QYUJ01000010">
    <property type="protein sequence ID" value="RJF74538.1"/>
    <property type="molecule type" value="Genomic_DNA"/>
</dbReference>
<sequence length="197" mass="22858">MADPCRDPYPDGRLHGTTCATPEFEAQYRLNMAAMGLIVTAYTLEECRQKMEAGRAAKRQAEAVSESRVDVYPRSRALHHALLRMRVLERDRARRPLPKHPGPINDDQLEQRLTWDWHRRTEHFAAYIAARRGMAEQLLFPHRPTAYEQAYWANRIQEQHAQHVQKQAEIEANWQHQLRRCPTPSAFALAGMPWIGA</sequence>
<proteinExistence type="predicted"/>
<gene>
    <name evidence="1" type="ORF">D3875_04460</name>
</gene>
<accession>A0A418VEP4</accession>
<dbReference type="AlphaFoldDB" id="A0A418VEP4"/>
<name>A0A418VEP4_9DEIO</name>
<organism evidence="1 2">
    <name type="scientific">Deinococcus cavernae</name>
    <dbReference type="NCBI Taxonomy" id="2320857"/>
    <lineage>
        <taxon>Bacteria</taxon>
        <taxon>Thermotogati</taxon>
        <taxon>Deinococcota</taxon>
        <taxon>Deinococci</taxon>
        <taxon>Deinococcales</taxon>
        <taxon>Deinococcaceae</taxon>
        <taxon>Deinococcus</taxon>
    </lineage>
</organism>
<reference evidence="1 2" key="1">
    <citation type="submission" date="2018-09" db="EMBL/GenBank/DDBJ databases">
        <authorList>
            <person name="Zhu H."/>
        </authorList>
    </citation>
    <scope>NUCLEOTIDE SEQUENCE [LARGE SCALE GENOMIC DNA]</scope>
    <source>
        <strain evidence="1 2">K2S05-167</strain>
    </source>
</reference>
<keyword evidence="2" id="KW-1185">Reference proteome</keyword>
<dbReference type="Proteomes" id="UP000286287">
    <property type="component" value="Unassembled WGS sequence"/>
</dbReference>